<reference evidence="1" key="1">
    <citation type="journal article" date="2020" name="Stud. Mycol.">
        <title>101 Dothideomycetes genomes: a test case for predicting lifestyles and emergence of pathogens.</title>
        <authorList>
            <person name="Haridas S."/>
            <person name="Albert R."/>
            <person name="Binder M."/>
            <person name="Bloem J."/>
            <person name="Labutti K."/>
            <person name="Salamov A."/>
            <person name="Andreopoulos B."/>
            <person name="Baker S."/>
            <person name="Barry K."/>
            <person name="Bills G."/>
            <person name="Bluhm B."/>
            <person name="Cannon C."/>
            <person name="Castanera R."/>
            <person name="Culley D."/>
            <person name="Daum C."/>
            <person name="Ezra D."/>
            <person name="Gonzalez J."/>
            <person name="Henrissat B."/>
            <person name="Kuo A."/>
            <person name="Liang C."/>
            <person name="Lipzen A."/>
            <person name="Lutzoni F."/>
            <person name="Magnuson J."/>
            <person name="Mondo S."/>
            <person name="Nolan M."/>
            <person name="Ohm R."/>
            <person name="Pangilinan J."/>
            <person name="Park H.-J."/>
            <person name="Ramirez L."/>
            <person name="Alfaro M."/>
            <person name="Sun H."/>
            <person name="Tritt A."/>
            <person name="Yoshinaga Y."/>
            <person name="Zwiers L.-H."/>
            <person name="Turgeon B."/>
            <person name="Goodwin S."/>
            <person name="Spatafora J."/>
            <person name="Crous P."/>
            <person name="Grigoriev I."/>
        </authorList>
    </citation>
    <scope>NUCLEOTIDE SEQUENCE</scope>
    <source>
        <strain evidence="1">CBS 116435</strain>
    </source>
</reference>
<proteinExistence type="predicted"/>
<accession>A0A9P4QD10</accession>
<comment type="caution">
    <text evidence="1">The sequence shown here is derived from an EMBL/GenBank/DDBJ whole genome shotgun (WGS) entry which is preliminary data.</text>
</comment>
<dbReference type="EMBL" id="MU003769">
    <property type="protein sequence ID" value="KAF2724998.1"/>
    <property type="molecule type" value="Genomic_DNA"/>
</dbReference>
<sequence length="86" mass="9575">MSRRYYFFPQTHTHTLSLPPASLALPPQDFSRLPAMPRNTVRQHPLAVSTIRSHFVPSLSALDNQPPHQVAFACLTAILFLGARPA</sequence>
<dbReference type="Proteomes" id="UP000799441">
    <property type="component" value="Unassembled WGS sequence"/>
</dbReference>
<gene>
    <name evidence="1" type="ORF">K431DRAFT_281474</name>
</gene>
<name>A0A9P4QD10_9PEZI</name>
<evidence type="ECO:0000313" key="1">
    <source>
        <dbReference type="EMBL" id="KAF2724998.1"/>
    </source>
</evidence>
<keyword evidence="2" id="KW-1185">Reference proteome</keyword>
<organism evidence="1 2">
    <name type="scientific">Polychaeton citri CBS 116435</name>
    <dbReference type="NCBI Taxonomy" id="1314669"/>
    <lineage>
        <taxon>Eukaryota</taxon>
        <taxon>Fungi</taxon>
        <taxon>Dikarya</taxon>
        <taxon>Ascomycota</taxon>
        <taxon>Pezizomycotina</taxon>
        <taxon>Dothideomycetes</taxon>
        <taxon>Dothideomycetidae</taxon>
        <taxon>Capnodiales</taxon>
        <taxon>Capnodiaceae</taxon>
        <taxon>Polychaeton</taxon>
    </lineage>
</organism>
<dbReference type="AlphaFoldDB" id="A0A9P4QD10"/>
<protein>
    <submittedName>
        <fullName evidence="1">Uncharacterized protein</fullName>
    </submittedName>
</protein>
<evidence type="ECO:0000313" key="2">
    <source>
        <dbReference type="Proteomes" id="UP000799441"/>
    </source>
</evidence>